<accession>A0AAD3WTB4</accession>
<evidence type="ECO:0000313" key="1">
    <source>
        <dbReference type="EMBL" id="KAB1176195.1"/>
    </source>
</evidence>
<sequence>MIKLNKFIFYMILLLPITLRAELLTSEVITQISNQMRSGWIGQRIDSITTVSDFKINLIGERLYIKIDYDISIDFDKTRRKKSELDIWLNQASRDKAKDACKYWGNIPNKVDNVKYVIFSSTYNFSDDFEVTSPQWNCTEL</sequence>
<dbReference type="AlphaFoldDB" id="A0AAD3WTB4"/>
<dbReference type="Proteomes" id="UP000480943">
    <property type="component" value="Unassembled WGS sequence"/>
</dbReference>
<dbReference type="EMBL" id="VZUQ01000087">
    <property type="protein sequence ID" value="KAB1176195.1"/>
    <property type="molecule type" value="Genomic_DNA"/>
</dbReference>
<reference evidence="1 2" key="1">
    <citation type="submission" date="2019-09" db="EMBL/GenBank/DDBJ databases">
        <title>Photobacterium damselae subsp. damselae CDC-2227-81, a human clinical isolate.</title>
        <authorList>
            <person name="Osorio C.R."/>
        </authorList>
    </citation>
    <scope>NUCLEOTIDE SEQUENCE [LARGE SCALE GENOMIC DNA]</scope>
    <source>
        <strain evidence="1 2">CDC-2227-81</strain>
    </source>
</reference>
<evidence type="ECO:0000313" key="2">
    <source>
        <dbReference type="Proteomes" id="UP000480943"/>
    </source>
</evidence>
<protein>
    <submittedName>
        <fullName evidence="1">Uncharacterized protein</fullName>
    </submittedName>
</protein>
<gene>
    <name evidence="1" type="ORF">F6450_18360</name>
</gene>
<comment type="caution">
    <text evidence="1">The sequence shown here is derived from an EMBL/GenBank/DDBJ whole genome shotgun (WGS) entry which is preliminary data.</text>
</comment>
<dbReference type="RefSeq" id="WP_151183194.1">
    <property type="nucleotide sequence ID" value="NZ_VZUQ01000087.1"/>
</dbReference>
<name>A0AAD3WTB4_PHODD</name>
<organism evidence="1 2">
    <name type="scientific">Photobacterium damselae subsp. damselae</name>
    <name type="common">Listonella damsela</name>
    <dbReference type="NCBI Taxonomy" id="85581"/>
    <lineage>
        <taxon>Bacteria</taxon>
        <taxon>Pseudomonadati</taxon>
        <taxon>Pseudomonadota</taxon>
        <taxon>Gammaproteobacteria</taxon>
        <taxon>Vibrionales</taxon>
        <taxon>Vibrionaceae</taxon>
        <taxon>Photobacterium</taxon>
    </lineage>
</organism>
<proteinExistence type="predicted"/>